<evidence type="ECO:0000313" key="1">
    <source>
        <dbReference type="EMBL" id="PPQ86091.1"/>
    </source>
</evidence>
<organism evidence="1 2">
    <name type="scientific">Gymnopilus dilepis</name>
    <dbReference type="NCBI Taxonomy" id="231916"/>
    <lineage>
        <taxon>Eukaryota</taxon>
        <taxon>Fungi</taxon>
        <taxon>Dikarya</taxon>
        <taxon>Basidiomycota</taxon>
        <taxon>Agaricomycotina</taxon>
        <taxon>Agaricomycetes</taxon>
        <taxon>Agaricomycetidae</taxon>
        <taxon>Agaricales</taxon>
        <taxon>Agaricineae</taxon>
        <taxon>Hymenogastraceae</taxon>
        <taxon>Gymnopilus</taxon>
    </lineage>
</organism>
<proteinExistence type="predicted"/>
<accession>A0A409X5T2</accession>
<evidence type="ECO:0000313" key="2">
    <source>
        <dbReference type="Proteomes" id="UP000284706"/>
    </source>
</evidence>
<dbReference type="AlphaFoldDB" id="A0A409X5T2"/>
<gene>
    <name evidence="1" type="ORF">CVT26_013355</name>
</gene>
<dbReference type="InParanoid" id="A0A409X5T2"/>
<keyword evidence="2" id="KW-1185">Reference proteome</keyword>
<comment type="caution">
    <text evidence="1">The sequence shown here is derived from an EMBL/GenBank/DDBJ whole genome shotgun (WGS) entry which is preliminary data.</text>
</comment>
<reference evidence="1 2" key="1">
    <citation type="journal article" date="2018" name="Evol. Lett.">
        <title>Horizontal gene cluster transfer increased hallucinogenic mushroom diversity.</title>
        <authorList>
            <person name="Reynolds H.T."/>
            <person name="Vijayakumar V."/>
            <person name="Gluck-Thaler E."/>
            <person name="Korotkin H.B."/>
            <person name="Matheny P.B."/>
            <person name="Slot J.C."/>
        </authorList>
    </citation>
    <scope>NUCLEOTIDE SEQUENCE [LARGE SCALE GENOMIC DNA]</scope>
    <source>
        <strain evidence="1 2">SRW20</strain>
    </source>
</reference>
<dbReference type="Proteomes" id="UP000284706">
    <property type="component" value="Unassembled WGS sequence"/>
</dbReference>
<sequence>MTNNATSKGNGKESETKLETTALQRVLDALLKHGYLEEFVERELMIVEVDGADGATGGG</sequence>
<dbReference type="EMBL" id="NHYE01004148">
    <property type="protein sequence ID" value="PPQ86091.1"/>
    <property type="molecule type" value="Genomic_DNA"/>
</dbReference>
<name>A0A409X5T2_9AGAR</name>
<protein>
    <submittedName>
        <fullName evidence="1">Uncharacterized protein</fullName>
    </submittedName>
</protein>